<comment type="similarity">
    <text evidence="1">Belongs to the CinA family.</text>
</comment>
<name>A0A385SMV6_9BACT</name>
<evidence type="ECO:0000313" key="3">
    <source>
        <dbReference type="EMBL" id="AYB31691.1"/>
    </source>
</evidence>
<evidence type="ECO:0000256" key="1">
    <source>
        <dbReference type="HAMAP-Rule" id="MF_00226"/>
    </source>
</evidence>
<sequence>MNHRTITAELLTIGDEILYGQITDTNAQWMSVELGLAGIKVVRKTSVGDVESEILTALAEAEQRVDIVLITGGLGPTNDDLTKPCLAKYFNCGLKMNEEALAEVTAFFASRGRELTAVNRQQAALPECCEKVTNKMGTAPGMWFHRNGKVFVSMPGVPHEMKRMMTDIVIPKLKQTFPTPVIVHKVIRTVGIGESFLADKIAAWENALPPHIKLAYLPGLGEVKLRLTAIGDTEAELKAETEALSDQLQPLVGSFIYAHGEESLEVTVGKLLREAKLTLSIAESCTGGYLSHLITSVPGCSDYYLGTMIPYSYEVKMRQLGVRPEVLEKHGAVSEPTIIEMANIVRAKFNTHIGVATSGIAGPGGATPEKPVGTVWIAFSDKDKTVTRKLQLSPDREINIKMASVAVLNLIRQNVERSGAKVQEPEARSQEPGVRS</sequence>
<dbReference type="InterPro" id="IPR008135">
    <property type="entry name" value="Competence-induced_CinA"/>
</dbReference>
<dbReference type="InterPro" id="IPR036425">
    <property type="entry name" value="MoaB/Mog-like_dom_sf"/>
</dbReference>
<gene>
    <name evidence="3" type="ORF">D4L85_14455</name>
</gene>
<dbReference type="NCBIfam" id="TIGR00177">
    <property type="entry name" value="molyb_syn"/>
    <property type="match status" value="1"/>
</dbReference>
<dbReference type="NCBIfam" id="NF001813">
    <property type="entry name" value="PRK00549.1"/>
    <property type="match status" value="1"/>
</dbReference>
<protein>
    <recommendedName>
        <fullName evidence="1">CinA-like protein</fullName>
    </recommendedName>
</protein>
<dbReference type="PIRSF" id="PIRSF006728">
    <property type="entry name" value="CinA"/>
    <property type="match status" value="1"/>
</dbReference>
<dbReference type="Gene3D" id="3.40.980.10">
    <property type="entry name" value="MoaB/Mog-like domain"/>
    <property type="match status" value="1"/>
</dbReference>
<dbReference type="SUPFAM" id="SSF53218">
    <property type="entry name" value="Molybdenum cofactor biosynthesis proteins"/>
    <property type="match status" value="1"/>
</dbReference>
<dbReference type="OrthoDB" id="9801454at2"/>
<organism evidence="3 4">
    <name type="scientific">Chryseolinea soli</name>
    <dbReference type="NCBI Taxonomy" id="2321403"/>
    <lineage>
        <taxon>Bacteria</taxon>
        <taxon>Pseudomonadati</taxon>
        <taxon>Bacteroidota</taxon>
        <taxon>Cytophagia</taxon>
        <taxon>Cytophagales</taxon>
        <taxon>Fulvivirgaceae</taxon>
        <taxon>Chryseolinea</taxon>
    </lineage>
</organism>
<keyword evidence="4" id="KW-1185">Reference proteome</keyword>
<dbReference type="InterPro" id="IPR041424">
    <property type="entry name" value="CinA_KH"/>
</dbReference>
<dbReference type="Pfam" id="PF02464">
    <property type="entry name" value="CinA"/>
    <property type="match status" value="1"/>
</dbReference>
<dbReference type="NCBIfam" id="TIGR00199">
    <property type="entry name" value="PncC_domain"/>
    <property type="match status" value="1"/>
</dbReference>
<reference evidence="4" key="1">
    <citation type="submission" date="2018-09" db="EMBL/GenBank/DDBJ databases">
        <title>Chryseolinea sp. KIS68-18 isolated from soil.</title>
        <authorList>
            <person name="Weon H.-Y."/>
            <person name="Kwon S.-W."/>
            <person name="Lee S.A."/>
        </authorList>
    </citation>
    <scope>NUCLEOTIDE SEQUENCE [LARGE SCALE GENOMIC DNA]</scope>
    <source>
        <strain evidence="4">KIS68-18</strain>
    </source>
</reference>
<dbReference type="Pfam" id="PF18146">
    <property type="entry name" value="CinA_KH"/>
    <property type="match status" value="1"/>
</dbReference>
<evidence type="ECO:0000259" key="2">
    <source>
        <dbReference type="SMART" id="SM00852"/>
    </source>
</evidence>
<dbReference type="NCBIfam" id="TIGR00200">
    <property type="entry name" value="cinA_nterm"/>
    <property type="match status" value="1"/>
</dbReference>
<proteinExistence type="inferred from homology"/>
<dbReference type="InterPro" id="IPR036653">
    <property type="entry name" value="CinA-like_C"/>
</dbReference>
<dbReference type="Gene3D" id="3.90.950.20">
    <property type="entry name" value="CinA-like"/>
    <property type="match status" value="1"/>
</dbReference>
<dbReference type="SMART" id="SM00852">
    <property type="entry name" value="MoCF_biosynth"/>
    <property type="match status" value="1"/>
</dbReference>
<dbReference type="Proteomes" id="UP000266183">
    <property type="component" value="Chromosome"/>
</dbReference>
<evidence type="ECO:0000313" key="4">
    <source>
        <dbReference type="Proteomes" id="UP000266183"/>
    </source>
</evidence>
<dbReference type="RefSeq" id="WP_119754961.1">
    <property type="nucleotide sequence ID" value="NZ_CP032382.1"/>
</dbReference>
<dbReference type="EMBL" id="CP032382">
    <property type="protein sequence ID" value="AYB31691.1"/>
    <property type="molecule type" value="Genomic_DNA"/>
</dbReference>
<dbReference type="InterPro" id="IPR001453">
    <property type="entry name" value="MoaB/Mog_dom"/>
</dbReference>
<dbReference type="AlphaFoldDB" id="A0A385SMV6"/>
<accession>A0A385SMV6</accession>
<dbReference type="HAMAP" id="MF_00226_B">
    <property type="entry name" value="CinA_B"/>
    <property type="match status" value="1"/>
</dbReference>
<dbReference type="PANTHER" id="PTHR13939">
    <property type="entry name" value="NICOTINAMIDE-NUCLEOTIDE AMIDOHYDROLASE PNCC"/>
    <property type="match status" value="1"/>
</dbReference>
<dbReference type="PANTHER" id="PTHR13939:SF0">
    <property type="entry name" value="NMN AMIDOHYDROLASE-LIKE PROTEIN YFAY"/>
    <property type="match status" value="1"/>
</dbReference>
<feature type="domain" description="MoaB/Mog" evidence="2">
    <location>
        <begin position="9"/>
        <end position="175"/>
    </location>
</feature>
<dbReference type="Pfam" id="PF00994">
    <property type="entry name" value="MoCF_biosynth"/>
    <property type="match status" value="1"/>
</dbReference>
<dbReference type="SUPFAM" id="SSF142433">
    <property type="entry name" value="CinA-like"/>
    <property type="match status" value="1"/>
</dbReference>
<dbReference type="KEGG" id="chk:D4L85_14455"/>
<dbReference type="CDD" id="cd00885">
    <property type="entry name" value="cinA"/>
    <property type="match status" value="1"/>
</dbReference>
<dbReference type="InterPro" id="IPR050101">
    <property type="entry name" value="CinA"/>
</dbReference>
<dbReference type="InterPro" id="IPR008136">
    <property type="entry name" value="CinA_C"/>
</dbReference>